<dbReference type="Proteomes" id="UP000821865">
    <property type="component" value="Chromosome 4"/>
</dbReference>
<evidence type="ECO:0000313" key="1">
    <source>
        <dbReference type="EMBL" id="KAH7954083.1"/>
    </source>
</evidence>
<name>A0ACB8CXT5_DERSI</name>
<sequence>MRDKGTHQGSVLLPMLFNIALIRLPRRLENIPRLHHSLYADDILLWVTGGIDEDFQADPAGQQARYRLTNCTAGLEPVNRPAYQLTNDLAAKLVNHQSVSQTTRIHGACEA</sequence>
<evidence type="ECO:0000313" key="2">
    <source>
        <dbReference type="Proteomes" id="UP000821865"/>
    </source>
</evidence>
<proteinExistence type="predicted"/>
<reference evidence="1" key="1">
    <citation type="submission" date="2020-05" db="EMBL/GenBank/DDBJ databases">
        <title>Large-scale comparative analyses of tick genomes elucidate their genetic diversity and vector capacities.</title>
        <authorList>
            <person name="Jia N."/>
            <person name="Wang J."/>
            <person name="Shi W."/>
            <person name="Du L."/>
            <person name="Sun Y."/>
            <person name="Zhan W."/>
            <person name="Jiang J."/>
            <person name="Wang Q."/>
            <person name="Zhang B."/>
            <person name="Ji P."/>
            <person name="Sakyi L.B."/>
            <person name="Cui X."/>
            <person name="Yuan T."/>
            <person name="Jiang B."/>
            <person name="Yang W."/>
            <person name="Lam T.T.-Y."/>
            <person name="Chang Q."/>
            <person name="Ding S."/>
            <person name="Wang X."/>
            <person name="Zhu J."/>
            <person name="Ruan X."/>
            <person name="Zhao L."/>
            <person name="Wei J."/>
            <person name="Que T."/>
            <person name="Du C."/>
            <person name="Cheng J."/>
            <person name="Dai P."/>
            <person name="Han X."/>
            <person name="Huang E."/>
            <person name="Gao Y."/>
            <person name="Liu J."/>
            <person name="Shao H."/>
            <person name="Ye R."/>
            <person name="Li L."/>
            <person name="Wei W."/>
            <person name="Wang X."/>
            <person name="Wang C."/>
            <person name="Yang T."/>
            <person name="Huo Q."/>
            <person name="Li W."/>
            <person name="Guo W."/>
            <person name="Chen H."/>
            <person name="Zhou L."/>
            <person name="Ni X."/>
            <person name="Tian J."/>
            <person name="Zhou Y."/>
            <person name="Sheng Y."/>
            <person name="Liu T."/>
            <person name="Pan Y."/>
            <person name="Xia L."/>
            <person name="Li J."/>
            <person name="Zhao F."/>
            <person name="Cao W."/>
        </authorList>
    </citation>
    <scope>NUCLEOTIDE SEQUENCE</scope>
    <source>
        <strain evidence="1">Dsil-2018</strain>
    </source>
</reference>
<dbReference type="EMBL" id="CM023473">
    <property type="protein sequence ID" value="KAH7954083.1"/>
    <property type="molecule type" value="Genomic_DNA"/>
</dbReference>
<protein>
    <submittedName>
        <fullName evidence="1">Uncharacterized protein</fullName>
    </submittedName>
</protein>
<gene>
    <name evidence="1" type="ORF">HPB49_015433</name>
</gene>
<organism evidence="1 2">
    <name type="scientific">Dermacentor silvarum</name>
    <name type="common">Tick</name>
    <dbReference type="NCBI Taxonomy" id="543639"/>
    <lineage>
        <taxon>Eukaryota</taxon>
        <taxon>Metazoa</taxon>
        <taxon>Ecdysozoa</taxon>
        <taxon>Arthropoda</taxon>
        <taxon>Chelicerata</taxon>
        <taxon>Arachnida</taxon>
        <taxon>Acari</taxon>
        <taxon>Parasitiformes</taxon>
        <taxon>Ixodida</taxon>
        <taxon>Ixodoidea</taxon>
        <taxon>Ixodidae</taxon>
        <taxon>Rhipicephalinae</taxon>
        <taxon>Dermacentor</taxon>
    </lineage>
</organism>
<keyword evidence="2" id="KW-1185">Reference proteome</keyword>
<accession>A0ACB8CXT5</accession>
<comment type="caution">
    <text evidence="1">The sequence shown here is derived from an EMBL/GenBank/DDBJ whole genome shotgun (WGS) entry which is preliminary data.</text>
</comment>